<sequence length="932" mass="105253">MIMAFEFKKKLQNLRNRFPTIGRFAEIPAGWIDRMDLEEKSSFINEAWYFIRKRVIFLLFFPVLTAVDVATSFVLATLNFVGSLFSSDANQEFFLAKTREYTTLFSKSLLGLTFSLLGLISPKLISFFFLPEKKSNKAESGGALYKADVENEVPTSVDDLQEIIRRARKNGQSVMAIGAGRSQGKQFIPHSKEGKKGILIDMSEFNEVVIDKDAKTATVGAGVRWVDLQIEANKKKLALKVMQASNVFSVGGSIGTNIHGWDHRSGNLANVIRSLKIINSEGELEVIDKFSPKFGKILGGFGLFGIVVSAEIELTDNENLVEQSTDVSIEDYVKHFRDNVQTDDNIRMHLFRLSLDPNNLLGNGVAVNYSKVDDSGPVKSEKITKEGDNGTRMDRIMVNVARRSGYVRQKYWESERHRLLNNETQMTTNEIMQPPINAMFNNSVSESEWLQEFFVPGENLADFIKELGQLLTANEVALLNSSVRFVKKDEHSTLGYAREGDRFAVVLCFNQALKQSEIIKTKKWIRAANDLVIKHGGTFYLPYQQFATQEQFEKGYGKEHVEEFKAAKANEDPHGVFYSGMYQHYLAPKEKKHNYFKELMASEETRKKFTGFLENVLQRVDTDKFYKLLEDILKYNDSHEEIYSELLRRLPDVMPGTLGTLRRILGSLSSIKEDLTAQAKALMPDVETINGLVEIGYPGRFVGGFKSAFKVTGPITAVYEQQSLTDYVQTGFPRPYDNFVKLDYNAPDLSSIADNSADVMTCYVGLHHFPEDQLEQFLTNVRRILRPNGRFILVDHDAHDQESLLMANMAHSVFNAVNGVSLEEEITETRNFRPMAHWKSLLEAHGLGLGDLGPDVAMIRNGDPSRNTMVSFVKPQPNPLNQQVAKDQAMNDEELEKPHHSKGLTLFSQTQDKSKIQADQALLSDNADTLKF</sequence>
<feature type="domain" description="FAD-binding PCMH-type" evidence="5">
    <location>
        <begin position="142"/>
        <end position="317"/>
    </location>
</feature>
<dbReference type="InterPro" id="IPR010031">
    <property type="entry name" value="FAD_lactone_oxidase-like"/>
</dbReference>
<keyword evidence="4" id="KW-0812">Transmembrane</keyword>
<accession>A0A2H5FPJ0</accession>
<evidence type="ECO:0000256" key="3">
    <source>
        <dbReference type="ARBA" id="ARBA00023002"/>
    </source>
</evidence>
<dbReference type="InterPro" id="IPR036318">
    <property type="entry name" value="FAD-bd_PCMH-like_sf"/>
</dbReference>
<organism evidence="6 7">
    <name type="scientific">Legionella sainthelensi</name>
    <dbReference type="NCBI Taxonomy" id="28087"/>
    <lineage>
        <taxon>Bacteria</taxon>
        <taxon>Pseudomonadati</taxon>
        <taxon>Pseudomonadota</taxon>
        <taxon>Gammaproteobacteria</taxon>
        <taxon>Legionellales</taxon>
        <taxon>Legionellaceae</taxon>
        <taxon>Legionella</taxon>
    </lineage>
</organism>
<reference evidence="6 7" key="1">
    <citation type="submission" date="2017-12" db="EMBL/GenBank/DDBJ databases">
        <title>Legionella sainthelensi LA01-117, whole genome sequence of a clinical isolate from New Zealand.</title>
        <authorList>
            <person name="Cree S.L."/>
            <person name="Slow S."/>
            <person name="Kennedy M.A."/>
            <person name="Murdoch D.R."/>
            <person name="Biggs P.J."/>
            <person name="Anderson T."/>
        </authorList>
    </citation>
    <scope>NUCLEOTIDE SEQUENCE [LARGE SCALE GENOMIC DNA]</scope>
    <source>
        <strain evidence="6 7">LA01-117</strain>
    </source>
</reference>
<dbReference type="InterPro" id="IPR013216">
    <property type="entry name" value="Methyltransf_11"/>
</dbReference>
<dbReference type="InterPro" id="IPR016166">
    <property type="entry name" value="FAD-bd_PCMH"/>
</dbReference>
<dbReference type="Pfam" id="PF04030">
    <property type="entry name" value="ALO"/>
    <property type="match status" value="1"/>
</dbReference>
<keyword evidence="1" id="KW-0285">Flavoprotein</keyword>
<evidence type="ECO:0000259" key="5">
    <source>
        <dbReference type="PROSITE" id="PS51387"/>
    </source>
</evidence>
<evidence type="ECO:0000313" key="6">
    <source>
        <dbReference type="EMBL" id="AUH73413.1"/>
    </source>
</evidence>
<name>A0A2H5FPJ0_9GAMM</name>
<evidence type="ECO:0000256" key="2">
    <source>
        <dbReference type="ARBA" id="ARBA00022827"/>
    </source>
</evidence>
<dbReference type="SUPFAM" id="SSF53335">
    <property type="entry name" value="S-adenosyl-L-methionine-dependent methyltransferases"/>
    <property type="match status" value="1"/>
</dbReference>
<keyword evidence="4" id="KW-1133">Transmembrane helix</keyword>
<dbReference type="PANTHER" id="PTHR43762:SF1">
    <property type="entry name" value="D-ARABINONO-1,4-LACTONE OXIDASE"/>
    <property type="match status" value="1"/>
</dbReference>
<dbReference type="Pfam" id="PF08241">
    <property type="entry name" value="Methyltransf_11"/>
    <property type="match status" value="1"/>
</dbReference>
<dbReference type="GO" id="GO:0016020">
    <property type="term" value="C:membrane"/>
    <property type="evidence" value="ECO:0007669"/>
    <property type="project" value="InterPro"/>
</dbReference>
<dbReference type="SUPFAM" id="SSF55103">
    <property type="entry name" value="FAD-linked oxidases, C-terminal domain"/>
    <property type="match status" value="1"/>
</dbReference>
<dbReference type="AlphaFoldDB" id="A0A2H5FPJ0"/>
<dbReference type="GO" id="GO:0008757">
    <property type="term" value="F:S-adenosylmethionine-dependent methyltransferase activity"/>
    <property type="evidence" value="ECO:0007669"/>
    <property type="project" value="InterPro"/>
</dbReference>
<dbReference type="InterPro" id="IPR007173">
    <property type="entry name" value="ALO_C"/>
</dbReference>
<keyword evidence="2" id="KW-0274">FAD</keyword>
<dbReference type="CDD" id="cd02440">
    <property type="entry name" value="AdoMet_MTases"/>
    <property type="match status" value="1"/>
</dbReference>
<dbReference type="InterPro" id="IPR016164">
    <property type="entry name" value="FAD-linked_Oxase-like_C"/>
</dbReference>
<gene>
    <name evidence="6" type="ORF">CAB17_16145</name>
</gene>
<dbReference type="GO" id="GO:0071949">
    <property type="term" value="F:FAD binding"/>
    <property type="evidence" value="ECO:0007669"/>
    <property type="project" value="InterPro"/>
</dbReference>
<protein>
    <recommendedName>
        <fullName evidence="5">FAD-binding PCMH-type domain-containing protein</fullName>
    </recommendedName>
</protein>
<dbReference type="InterPro" id="IPR006094">
    <property type="entry name" value="Oxid_FAD_bind_N"/>
</dbReference>
<dbReference type="Gene3D" id="3.40.50.150">
    <property type="entry name" value="Vaccinia Virus protein VP39"/>
    <property type="match status" value="1"/>
</dbReference>
<dbReference type="PROSITE" id="PS51387">
    <property type="entry name" value="FAD_PCMH"/>
    <property type="match status" value="1"/>
</dbReference>
<evidence type="ECO:0000313" key="7">
    <source>
        <dbReference type="Proteomes" id="UP000234343"/>
    </source>
</evidence>
<dbReference type="KEGG" id="lsh:CAB17_16145"/>
<keyword evidence="3" id="KW-0560">Oxidoreductase</keyword>
<dbReference type="GO" id="GO:0003885">
    <property type="term" value="F:D-arabinono-1,4-lactone oxidase activity"/>
    <property type="evidence" value="ECO:0007669"/>
    <property type="project" value="InterPro"/>
</dbReference>
<keyword evidence="7" id="KW-1185">Reference proteome</keyword>
<dbReference type="InterPro" id="IPR016169">
    <property type="entry name" value="FAD-bd_PCMH_sub2"/>
</dbReference>
<dbReference type="InterPro" id="IPR029063">
    <property type="entry name" value="SAM-dependent_MTases_sf"/>
</dbReference>
<dbReference type="EMBL" id="CP025491">
    <property type="protein sequence ID" value="AUH73413.1"/>
    <property type="molecule type" value="Genomic_DNA"/>
</dbReference>
<dbReference type="SUPFAM" id="SSF56176">
    <property type="entry name" value="FAD-binding/transporter-associated domain-like"/>
    <property type="match status" value="1"/>
</dbReference>
<evidence type="ECO:0000256" key="4">
    <source>
        <dbReference type="SAM" id="Phobius"/>
    </source>
</evidence>
<proteinExistence type="predicted"/>
<dbReference type="Gene3D" id="3.30.465.10">
    <property type="match status" value="1"/>
</dbReference>
<dbReference type="PANTHER" id="PTHR43762">
    <property type="entry name" value="L-GULONOLACTONE OXIDASE"/>
    <property type="match status" value="1"/>
</dbReference>
<keyword evidence="4" id="KW-0472">Membrane</keyword>
<dbReference type="Pfam" id="PF01565">
    <property type="entry name" value="FAD_binding_4"/>
    <property type="match status" value="1"/>
</dbReference>
<feature type="transmembrane region" description="Helical" evidence="4">
    <location>
        <begin position="55"/>
        <end position="78"/>
    </location>
</feature>
<dbReference type="Proteomes" id="UP000234343">
    <property type="component" value="Chromosome"/>
</dbReference>
<evidence type="ECO:0000256" key="1">
    <source>
        <dbReference type="ARBA" id="ARBA00022630"/>
    </source>
</evidence>